<keyword evidence="1" id="KW-0238">DNA-binding</keyword>
<dbReference type="RefSeq" id="WP_296077218.1">
    <property type="nucleotide sequence ID" value="NZ_JBBMEY010000008.1"/>
</dbReference>
<name>A0ABV1HU21_9FIRM</name>
<feature type="domain" description="HTH cro/C1-type" evidence="2">
    <location>
        <begin position="7"/>
        <end position="61"/>
    </location>
</feature>
<comment type="caution">
    <text evidence="3">The sequence shown here is derived from an EMBL/GenBank/DDBJ whole genome shotgun (WGS) entry which is preliminary data.</text>
</comment>
<dbReference type="InterPro" id="IPR010982">
    <property type="entry name" value="Lambda_DNA-bd_dom_sf"/>
</dbReference>
<protein>
    <submittedName>
        <fullName evidence="3">Helix-turn-helix transcriptional regulator</fullName>
    </submittedName>
</protein>
<reference evidence="3 4" key="1">
    <citation type="submission" date="2024-03" db="EMBL/GenBank/DDBJ databases">
        <title>Human intestinal bacterial collection.</title>
        <authorList>
            <person name="Pauvert C."/>
            <person name="Hitch T.C.A."/>
            <person name="Clavel T."/>
        </authorList>
    </citation>
    <scope>NUCLEOTIDE SEQUENCE [LARGE SCALE GENOMIC DNA]</scope>
    <source>
        <strain evidence="3 4">CLA-AP-H18</strain>
    </source>
</reference>
<dbReference type="PANTHER" id="PTHR46558:SF4">
    <property type="entry name" value="DNA-BIDING PHAGE PROTEIN"/>
    <property type="match status" value="1"/>
</dbReference>
<dbReference type="SUPFAM" id="SSF47413">
    <property type="entry name" value="lambda repressor-like DNA-binding domains"/>
    <property type="match status" value="1"/>
</dbReference>
<keyword evidence="4" id="KW-1185">Reference proteome</keyword>
<dbReference type="InterPro" id="IPR001387">
    <property type="entry name" value="Cro/C1-type_HTH"/>
</dbReference>
<sequence>MSFSYNLRAYRLKNKLTQVELGSMLHLSRSAISNYEQGKMEPSIDTIINISEIFKVSTDELLKS</sequence>
<gene>
    <name evidence="3" type="ORF">ABFO16_06170</name>
</gene>
<dbReference type="SMART" id="SM00530">
    <property type="entry name" value="HTH_XRE"/>
    <property type="match status" value="1"/>
</dbReference>
<dbReference type="EMBL" id="JBBMFI010000018">
    <property type="protein sequence ID" value="MEQ2565821.1"/>
    <property type="molecule type" value="Genomic_DNA"/>
</dbReference>
<dbReference type="Gene3D" id="1.10.260.40">
    <property type="entry name" value="lambda repressor-like DNA-binding domains"/>
    <property type="match status" value="1"/>
</dbReference>
<dbReference type="Proteomes" id="UP001478133">
    <property type="component" value="Unassembled WGS sequence"/>
</dbReference>
<dbReference type="Pfam" id="PF01381">
    <property type="entry name" value="HTH_3"/>
    <property type="match status" value="1"/>
</dbReference>
<dbReference type="PANTHER" id="PTHR46558">
    <property type="entry name" value="TRACRIPTIONAL REGULATORY PROTEIN-RELATED-RELATED"/>
    <property type="match status" value="1"/>
</dbReference>
<evidence type="ECO:0000313" key="3">
    <source>
        <dbReference type="EMBL" id="MEQ2565821.1"/>
    </source>
</evidence>
<proteinExistence type="predicted"/>
<accession>A0ABV1HU21</accession>
<evidence type="ECO:0000259" key="2">
    <source>
        <dbReference type="PROSITE" id="PS50943"/>
    </source>
</evidence>
<dbReference type="CDD" id="cd00093">
    <property type="entry name" value="HTH_XRE"/>
    <property type="match status" value="1"/>
</dbReference>
<organism evidence="3 4">
    <name type="scientific">Ruminococcoides intestinihominis</name>
    <dbReference type="NCBI Taxonomy" id="3133161"/>
    <lineage>
        <taxon>Bacteria</taxon>
        <taxon>Bacillati</taxon>
        <taxon>Bacillota</taxon>
        <taxon>Clostridia</taxon>
        <taxon>Eubacteriales</taxon>
        <taxon>Oscillospiraceae</taxon>
        <taxon>Ruminococcoides</taxon>
    </lineage>
</organism>
<evidence type="ECO:0000256" key="1">
    <source>
        <dbReference type="ARBA" id="ARBA00023125"/>
    </source>
</evidence>
<evidence type="ECO:0000313" key="4">
    <source>
        <dbReference type="Proteomes" id="UP001478133"/>
    </source>
</evidence>
<dbReference type="PROSITE" id="PS50943">
    <property type="entry name" value="HTH_CROC1"/>
    <property type="match status" value="1"/>
</dbReference>